<organism evidence="2 3">
    <name type="scientific">Echinococcus granulosus</name>
    <name type="common">Hydatid tapeworm</name>
    <dbReference type="NCBI Taxonomy" id="6210"/>
    <lineage>
        <taxon>Eukaryota</taxon>
        <taxon>Metazoa</taxon>
        <taxon>Spiralia</taxon>
        <taxon>Lophotrochozoa</taxon>
        <taxon>Platyhelminthes</taxon>
        <taxon>Cestoda</taxon>
        <taxon>Eucestoda</taxon>
        <taxon>Cyclophyllidea</taxon>
        <taxon>Taeniidae</taxon>
        <taxon>Echinococcus</taxon>
        <taxon>Echinococcus granulosus group</taxon>
    </lineage>
</organism>
<dbReference type="CTD" id="36341173"/>
<name>W6UFM6_ECHGR</name>
<dbReference type="GeneID" id="36341173"/>
<dbReference type="Proteomes" id="UP000019149">
    <property type="component" value="Unassembled WGS sequence"/>
</dbReference>
<reference evidence="2 3" key="1">
    <citation type="journal article" date="2013" name="Nat. Genet.">
        <title>The genome of the hydatid tapeworm Echinococcus granulosus.</title>
        <authorList>
            <person name="Zheng H."/>
            <person name="Zhang W."/>
            <person name="Zhang L."/>
            <person name="Zhang Z."/>
            <person name="Li J."/>
            <person name="Lu G."/>
            <person name="Zhu Y."/>
            <person name="Wang Y."/>
            <person name="Huang Y."/>
            <person name="Liu J."/>
            <person name="Kang H."/>
            <person name="Chen J."/>
            <person name="Wang L."/>
            <person name="Chen A."/>
            <person name="Yu S."/>
            <person name="Gao Z."/>
            <person name="Jin L."/>
            <person name="Gu W."/>
            <person name="Wang Z."/>
            <person name="Zhao L."/>
            <person name="Shi B."/>
            <person name="Wen H."/>
            <person name="Lin R."/>
            <person name="Jones M.K."/>
            <person name="Brejova B."/>
            <person name="Vinar T."/>
            <person name="Zhao G."/>
            <person name="McManus D.P."/>
            <person name="Chen Z."/>
            <person name="Zhou Y."/>
            <person name="Wang S."/>
        </authorList>
    </citation>
    <scope>NUCLEOTIDE SEQUENCE [LARGE SCALE GENOMIC DNA]</scope>
</reference>
<gene>
    <name evidence="2" type="ORF">EGR_05458</name>
</gene>
<protein>
    <submittedName>
        <fullName evidence="2">Uncharacterized protein</fullName>
    </submittedName>
</protein>
<dbReference type="AlphaFoldDB" id="W6UFM6"/>
<proteinExistence type="predicted"/>
<sequence length="51" mass="5658">MEQFLDPCHNTGGEDAVPTYRGVERLPPLSPFERHTLRAPYGHPPASAITK</sequence>
<dbReference type="KEGG" id="egl:EGR_05458"/>
<evidence type="ECO:0000313" key="3">
    <source>
        <dbReference type="Proteomes" id="UP000019149"/>
    </source>
</evidence>
<accession>W6UFM6</accession>
<evidence type="ECO:0000256" key="1">
    <source>
        <dbReference type="SAM" id="MobiDB-lite"/>
    </source>
</evidence>
<evidence type="ECO:0000313" key="2">
    <source>
        <dbReference type="EMBL" id="EUB59696.1"/>
    </source>
</evidence>
<comment type="caution">
    <text evidence="2">The sequence shown here is derived from an EMBL/GenBank/DDBJ whole genome shotgun (WGS) entry which is preliminary data.</text>
</comment>
<feature type="region of interest" description="Disordered" evidence="1">
    <location>
        <begin position="1"/>
        <end position="51"/>
    </location>
</feature>
<keyword evidence="3" id="KW-1185">Reference proteome</keyword>
<dbReference type="RefSeq" id="XP_024350892.1">
    <property type="nucleotide sequence ID" value="XM_024494707.1"/>
</dbReference>
<dbReference type="EMBL" id="APAU02000040">
    <property type="protein sequence ID" value="EUB59696.1"/>
    <property type="molecule type" value="Genomic_DNA"/>
</dbReference>